<dbReference type="AlphaFoldDB" id="S8A3U8"/>
<proteinExistence type="predicted"/>
<feature type="compositionally biased region" description="Low complexity" evidence="1">
    <location>
        <begin position="296"/>
        <end position="305"/>
    </location>
</feature>
<reference evidence="2 3" key="1">
    <citation type="journal article" date="2013" name="PLoS Genet.">
        <title>Genomic mechanisms accounting for the adaptation to parasitism in nematode-trapping fungi.</title>
        <authorList>
            <person name="Meerupati T."/>
            <person name="Andersson K.M."/>
            <person name="Friman E."/>
            <person name="Kumar D."/>
            <person name="Tunlid A."/>
            <person name="Ahren D."/>
        </authorList>
    </citation>
    <scope>NUCLEOTIDE SEQUENCE [LARGE SCALE GENOMIC DNA]</scope>
    <source>
        <strain evidence="2 3">CBS 200.50</strain>
    </source>
</reference>
<sequence length="632" mass="70144">MKVQSSELDCKEAMAAELGGFIKRAKPMVRKLSRFSAKVNTVVDIVIANDNYALKTLTAIQARQSPGRPMDYRILCKIDYLGMFCSKGTPKQDEEDLKKAFIQATSSMVRGIPPLVKYAEMLLQDLEALETGLEAIADMAEEEKRTGQAQDPSKIPHGALAKLWENINGETFRQMEAFKGHSALLERVGEYQKDAMGVVVETLATLTSIQANMEDFMDLRTQSAFLNEDTPSEVHMEIIRAGTEYSGYQGFSKISSRIQLQSACKMHTANDIPKPPSTSGCDKAAASSNQEKVERPASSTPTTASETDKLEAGPIFTREWRRNYDVVVESELISLNTDEYHLCIAIRLPHDILSPYGEVRMSRDGTWNPSYPVSSRGTVKASGKNAGIHSAAAATVLRGEEITTVLKSTGRLFNPINGLAVSGFWLEGGFFITTLHFARWNQSERPTDSELQPYLNGTREILACSESFVDIGCSDMLPEVVELRLVGYIIESDLAVFRATNCFYQPLSWISYDCIIESDLLEQLPVKLSNTYSFSVGYNSSDFSELDEYIRKYQQETESTLTGVLDYQSLFHPNHKTVSCGSILEHNDKARILIKGPSWKGYSGGPIVVRVPGKSPRIVVVGDVREGFVMKE</sequence>
<accession>S8A3U8</accession>
<dbReference type="STRING" id="1284197.S8A3U8"/>
<evidence type="ECO:0000313" key="2">
    <source>
        <dbReference type="EMBL" id="EPS37690.1"/>
    </source>
</evidence>
<comment type="caution">
    <text evidence="2">The sequence shown here is derived from an EMBL/GenBank/DDBJ whole genome shotgun (WGS) entry which is preliminary data.</text>
</comment>
<protein>
    <submittedName>
        <fullName evidence="2">Uncharacterized protein</fullName>
    </submittedName>
</protein>
<dbReference type="EMBL" id="AQGS01000612">
    <property type="protein sequence ID" value="EPS37690.1"/>
    <property type="molecule type" value="Genomic_DNA"/>
</dbReference>
<dbReference type="Proteomes" id="UP000015100">
    <property type="component" value="Unassembled WGS sequence"/>
</dbReference>
<dbReference type="OrthoDB" id="4179406at2759"/>
<keyword evidence="3" id="KW-1185">Reference proteome</keyword>
<reference evidence="3" key="2">
    <citation type="submission" date="2013-04" db="EMBL/GenBank/DDBJ databases">
        <title>Genomic mechanisms accounting for the adaptation to parasitism in nematode-trapping fungi.</title>
        <authorList>
            <person name="Ahren D.G."/>
        </authorList>
    </citation>
    <scope>NUCLEOTIDE SEQUENCE [LARGE SCALE GENOMIC DNA]</scope>
    <source>
        <strain evidence="3">CBS 200.50</strain>
    </source>
</reference>
<dbReference type="HOGENOM" id="CLU_432773_0_0_1"/>
<name>S8A3U8_DACHA</name>
<evidence type="ECO:0000313" key="3">
    <source>
        <dbReference type="Proteomes" id="UP000015100"/>
    </source>
</evidence>
<evidence type="ECO:0000256" key="1">
    <source>
        <dbReference type="SAM" id="MobiDB-lite"/>
    </source>
</evidence>
<gene>
    <name evidence="2" type="ORF">H072_8545</name>
</gene>
<organism evidence="2 3">
    <name type="scientific">Dactylellina haptotyla (strain CBS 200.50)</name>
    <name type="common">Nematode-trapping fungus</name>
    <name type="synonym">Monacrosporium haptotylum</name>
    <dbReference type="NCBI Taxonomy" id="1284197"/>
    <lineage>
        <taxon>Eukaryota</taxon>
        <taxon>Fungi</taxon>
        <taxon>Dikarya</taxon>
        <taxon>Ascomycota</taxon>
        <taxon>Pezizomycotina</taxon>
        <taxon>Orbiliomycetes</taxon>
        <taxon>Orbiliales</taxon>
        <taxon>Orbiliaceae</taxon>
        <taxon>Dactylellina</taxon>
    </lineage>
</organism>
<feature type="region of interest" description="Disordered" evidence="1">
    <location>
        <begin position="268"/>
        <end position="308"/>
    </location>
</feature>